<evidence type="ECO:0000313" key="1">
    <source>
        <dbReference type="Proteomes" id="UP000095286"/>
    </source>
</evidence>
<dbReference type="Proteomes" id="UP000095286">
    <property type="component" value="Unplaced"/>
</dbReference>
<organism evidence="1 2">
    <name type="scientific">Rhabditophanes sp. KR3021</name>
    <dbReference type="NCBI Taxonomy" id="114890"/>
    <lineage>
        <taxon>Eukaryota</taxon>
        <taxon>Metazoa</taxon>
        <taxon>Ecdysozoa</taxon>
        <taxon>Nematoda</taxon>
        <taxon>Chromadorea</taxon>
        <taxon>Rhabditida</taxon>
        <taxon>Tylenchina</taxon>
        <taxon>Panagrolaimomorpha</taxon>
        <taxon>Strongyloidoidea</taxon>
        <taxon>Alloionematidae</taxon>
        <taxon>Rhabditophanes</taxon>
    </lineage>
</organism>
<reference evidence="2" key="1">
    <citation type="submission" date="2016-11" db="UniProtKB">
        <authorList>
            <consortium name="WormBaseParasite"/>
        </authorList>
    </citation>
    <scope>IDENTIFICATION</scope>
    <source>
        <strain evidence="2">KR3021</strain>
    </source>
</reference>
<evidence type="ECO:0000313" key="2">
    <source>
        <dbReference type="WBParaSite" id="RSKR_0000473500.1"/>
    </source>
</evidence>
<dbReference type="WBParaSite" id="RSKR_0000473500.1">
    <property type="protein sequence ID" value="RSKR_0000473500.1"/>
    <property type="gene ID" value="RSKR_0000473500"/>
</dbReference>
<sequence>MQLLKFIRTLSLARNNLLRAGRANGGSAQQLTKKVIIGTGATGKTYSFRPVRVMIQIGDLFSKITFTLVDLLANLQMENDIPYATKKMELSS</sequence>
<accession>A0AC35TV32</accession>
<protein>
    <submittedName>
        <fullName evidence="2">Uncharacterized protein</fullName>
    </submittedName>
</protein>
<name>A0AC35TV32_9BILA</name>
<proteinExistence type="predicted"/>